<feature type="binding site" evidence="19">
    <location>
        <position position="350"/>
    </location>
    <ligand>
        <name>GTP</name>
        <dbReference type="ChEBI" id="CHEBI:37565"/>
    </ligand>
</feature>
<evidence type="ECO:0000256" key="17">
    <source>
        <dbReference type="ARBA" id="ARBA00043932"/>
    </source>
</evidence>
<dbReference type="PANTHER" id="PTHR21327:SF18">
    <property type="entry name" value="3,4-DIHYDROXY-2-BUTANONE 4-PHOSPHATE SYNTHASE"/>
    <property type="match status" value="1"/>
</dbReference>
<feature type="site" description="Essential for DHBP synthase activity" evidence="19">
    <location>
        <position position="124"/>
    </location>
</feature>
<comment type="function">
    <text evidence="3 19">Catalyzes the conversion of D-ribulose 5-phosphate to formate and 3,4-dihydroxy-2-butanone 4-phosphate.</text>
</comment>
<feature type="binding site" evidence="19">
    <location>
        <position position="141"/>
    </location>
    <ligand>
        <name>Mg(2+)</name>
        <dbReference type="ChEBI" id="CHEBI:18420"/>
        <label>2</label>
    </ligand>
</feature>
<evidence type="ECO:0000256" key="12">
    <source>
        <dbReference type="ARBA" id="ARBA00022842"/>
    </source>
</evidence>
<keyword evidence="14 19" id="KW-0464">Manganese</keyword>
<evidence type="ECO:0000313" key="21">
    <source>
        <dbReference type="EMBL" id="SET03988.1"/>
    </source>
</evidence>
<evidence type="ECO:0000313" key="22">
    <source>
        <dbReference type="Proteomes" id="UP000199095"/>
    </source>
</evidence>
<evidence type="ECO:0000256" key="11">
    <source>
        <dbReference type="ARBA" id="ARBA00022833"/>
    </source>
</evidence>
<dbReference type="InterPro" id="IPR036144">
    <property type="entry name" value="RibA-like_sf"/>
</dbReference>
<comment type="catalytic activity">
    <reaction evidence="18 19">
        <text>GTP + 4 H2O = 2,5-diamino-6-hydroxy-4-(5-phosphoribosylamino)-pyrimidine + formate + 2 phosphate + 3 H(+)</text>
        <dbReference type="Rhea" id="RHEA:23704"/>
        <dbReference type="ChEBI" id="CHEBI:15377"/>
        <dbReference type="ChEBI" id="CHEBI:15378"/>
        <dbReference type="ChEBI" id="CHEBI:15740"/>
        <dbReference type="ChEBI" id="CHEBI:37565"/>
        <dbReference type="ChEBI" id="CHEBI:43474"/>
        <dbReference type="ChEBI" id="CHEBI:58614"/>
        <dbReference type="EC" id="3.5.4.25"/>
    </reaction>
</comment>
<evidence type="ECO:0000256" key="2">
    <source>
        <dbReference type="ARBA" id="ARBA00001936"/>
    </source>
</evidence>
<comment type="similarity">
    <text evidence="19">In the C-terminal section; belongs to the GTP cyclohydrolase II family.</text>
</comment>
<feature type="active site" description="Proton acceptor; for GTP cyclohydrolase activity" evidence="19">
    <location>
        <position position="327"/>
    </location>
</feature>
<dbReference type="OrthoDB" id="9793111at2"/>
<evidence type="ECO:0000256" key="18">
    <source>
        <dbReference type="ARBA" id="ARBA00049295"/>
    </source>
</evidence>
<feature type="binding site" evidence="19">
    <location>
        <position position="268"/>
    </location>
    <ligand>
        <name>Zn(2+)</name>
        <dbReference type="ChEBI" id="CHEBI:29105"/>
        <note>catalytic</note>
    </ligand>
</feature>
<keyword evidence="13 19" id="KW-0342">GTP-binding</keyword>
<evidence type="ECO:0000256" key="9">
    <source>
        <dbReference type="ARBA" id="ARBA00022741"/>
    </source>
</evidence>
<proteinExistence type="inferred from homology"/>
<keyword evidence="8 19" id="KW-0479">Metal-binding</keyword>
<evidence type="ECO:0000259" key="20">
    <source>
        <dbReference type="Pfam" id="PF00925"/>
    </source>
</evidence>
<dbReference type="Pfam" id="PF00926">
    <property type="entry name" value="DHBP_synthase"/>
    <property type="match status" value="1"/>
</dbReference>
<keyword evidence="22" id="KW-1185">Reference proteome</keyword>
<feature type="region of interest" description="DHBP synthase" evidence="19">
    <location>
        <begin position="1"/>
        <end position="199"/>
    </location>
</feature>
<dbReference type="AlphaFoldDB" id="A0A1I0BB06"/>
<dbReference type="InterPro" id="IPR017945">
    <property type="entry name" value="DHBP_synth_RibB-like_a/b_dom"/>
</dbReference>
<dbReference type="NCBIfam" id="NF001591">
    <property type="entry name" value="PRK00393.1"/>
    <property type="match status" value="1"/>
</dbReference>
<keyword evidence="11 19" id="KW-0862">Zinc</keyword>
<feature type="binding site" evidence="19">
    <location>
        <begin position="138"/>
        <end position="142"/>
    </location>
    <ligand>
        <name>D-ribulose 5-phosphate</name>
        <dbReference type="ChEBI" id="CHEBI:58121"/>
    </ligand>
</feature>
<dbReference type="HAMAP" id="MF_01283">
    <property type="entry name" value="RibBA"/>
    <property type="match status" value="1"/>
</dbReference>
<evidence type="ECO:0000256" key="1">
    <source>
        <dbReference type="ARBA" id="ARBA00000141"/>
    </source>
</evidence>
<dbReference type="InterPro" id="IPR000926">
    <property type="entry name" value="RibA"/>
</dbReference>
<keyword evidence="9 19" id="KW-0547">Nucleotide-binding</keyword>
<dbReference type="SUPFAM" id="SSF142695">
    <property type="entry name" value="RibA-like"/>
    <property type="match status" value="1"/>
</dbReference>
<dbReference type="Pfam" id="PF00925">
    <property type="entry name" value="GTP_cyclohydro2"/>
    <property type="match status" value="1"/>
</dbReference>
<name>A0A1I0BB06_9BACI</name>
<feature type="binding site" evidence="19">
    <location>
        <begin position="26"/>
        <end position="27"/>
    </location>
    <ligand>
        <name>D-ribulose 5-phosphate</name>
        <dbReference type="ChEBI" id="CHEBI:58121"/>
    </ligand>
</feature>
<dbReference type="GO" id="GO:0003935">
    <property type="term" value="F:GTP cyclohydrolase II activity"/>
    <property type="evidence" value="ECO:0007669"/>
    <property type="project" value="UniProtKB-UniRule"/>
</dbReference>
<dbReference type="EC" id="4.1.99.12" evidence="19"/>
<dbReference type="FunFam" id="3.90.870.10:FF:000001">
    <property type="entry name" value="Riboflavin biosynthesis protein RibBA"/>
    <property type="match status" value="1"/>
</dbReference>
<dbReference type="STRING" id="237682.SAMN05421676_102404"/>
<dbReference type="InterPro" id="IPR016299">
    <property type="entry name" value="Riboflavin_synth_RibBA"/>
</dbReference>
<dbReference type="GO" id="GO:0008686">
    <property type="term" value="F:3,4-dihydroxy-2-butanone-4-phosphate synthase activity"/>
    <property type="evidence" value="ECO:0007669"/>
    <property type="project" value="UniProtKB-UniRule"/>
</dbReference>
<dbReference type="GO" id="GO:0005829">
    <property type="term" value="C:cytosol"/>
    <property type="evidence" value="ECO:0007669"/>
    <property type="project" value="TreeGrafter"/>
</dbReference>
<protein>
    <recommendedName>
        <fullName evidence="19">Riboflavin biosynthesis protein RibBA</fullName>
    </recommendedName>
    <domain>
        <recommendedName>
            <fullName evidence="19">3,4-dihydroxy-2-butanone 4-phosphate synthase</fullName>
            <shortName evidence="19">DHBP synthase</shortName>
            <ecNumber evidence="19">4.1.99.12</ecNumber>
        </recommendedName>
    </domain>
    <domain>
        <recommendedName>
            <fullName evidence="19">GTP cyclohydrolase-2</fullName>
            <ecNumber evidence="19">3.5.4.25</ecNumber>
        </recommendedName>
        <alternativeName>
            <fullName evidence="19">GTP cyclohydrolase II</fullName>
        </alternativeName>
    </domain>
</protein>
<comment type="function">
    <text evidence="17 19">Catalyzes the conversion of GTP to 2,5-diamino-6-ribosylamino-4(3H)-pyrimidinone 5'-phosphate (DARP), formate and pyrophosphate.</text>
</comment>
<evidence type="ECO:0000256" key="4">
    <source>
        <dbReference type="ARBA" id="ARBA00004853"/>
    </source>
</evidence>
<dbReference type="Gene3D" id="3.40.50.10990">
    <property type="entry name" value="GTP cyclohydrolase II"/>
    <property type="match status" value="1"/>
</dbReference>
<dbReference type="Proteomes" id="UP000199095">
    <property type="component" value="Unassembled WGS sequence"/>
</dbReference>
<feature type="binding site" evidence="19">
    <location>
        <begin position="250"/>
        <end position="254"/>
    </location>
    <ligand>
        <name>GTP</name>
        <dbReference type="ChEBI" id="CHEBI:37565"/>
    </ligand>
</feature>
<dbReference type="GO" id="GO:0030145">
    <property type="term" value="F:manganese ion binding"/>
    <property type="evidence" value="ECO:0007669"/>
    <property type="project" value="UniProtKB-UniRule"/>
</dbReference>
<dbReference type="HAMAP" id="MF_00179">
    <property type="entry name" value="RibA"/>
    <property type="match status" value="1"/>
</dbReference>
<comment type="cofactor">
    <cofactor evidence="19">
        <name>Zn(2+)</name>
        <dbReference type="ChEBI" id="CHEBI:29105"/>
    </cofactor>
    <text evidence="19">Binds 1 zinc ion per subunit.</text>
</comment>
<feature type="binding site" evidence="19">
    <location>
        <position position="355"/>
    </location>
    <ligand>
        <name>GTP</name>
        <dbReference type="ChEBI" id="CHEBI:37565"/>
    </ligand>
</feature>
<feature type="active site" description="Nucleophile; for GTP cyclohydrolase activity" evidence="19">
    <location>
        <position position="329"/>
    </location>
</feature>
<evidence type="ECO:0000256" key="13">
    <source>
        <dbReference type="ARBA" id="ARBA00023134"/>
    </source>
</evidence>
<feature type="binding site" evidence="19">
    <location>
        <begin position="293"/>
        <end position="295"/>
    </location>
    <ligand>
        <name>GTP</name>
        <dbReference type="ChEBI" id="CHEBI:37565"/>
    </ligand>
</feature>
<comment type="catalytic activity">
    <reaction evidence="1 19">
        <text>D-ribulose 5-phosphate = (2S)-2-hydroxy-3-oxobutyl phosphate + formate + H(+)</text>
        <dbReference type="Rhea" id="RHEA:18457"/>
        <dbReference type="ChEBI" id="CHEBI:15378"/>
        <dbReference type="ChEBI" id="CHEBI:15740"/>
        <dbReference type="ChEBI" id="CHEBI:58121"/>
        <dbReference type="ChEBI" id="CHEBI:58830"/>
        <dbReference type="EC" id="4.1.99.12"/>
    </reaction>
</comment>
<comment type="similarity">
    <text evidence="6 19">In the N-terminal section; belongs to the DHBP synthase family.</text>
</comment>
<dbReference type="NCBIfam" id="TIGR00506">
    <property type="entry name" value="ribB"/>
    <property type="match status" value="1"/>
</dbReference>
<dbReference type="NCBIfam" id="NF006803">
    <property type="entry name" value="PRK09311.1"/>
    <property type="match status" value="1"/>
</dbReference>
<keyword evidence="10 19" id="KW-0378">Hydrolase</keyword>
<evidence type="ECO:0000256" key="8">
    <source>
        <dbReference type="ARBA" id="ARBA00022723"/>
    </source>
</evidence>
<keyword evidence="15 19" id="KW-0456">Lyase</keyword>
<feature type="site" description="Essential for DHBP synthase activity" evidence="19">
    <location>
        <position position="162"/>
    </location>
</feature>
<dbReference type="FunFam" id="3.40.50.10990:FF:000001">
    <property type="entry name" value="Riboflavin biosynthesis protein RibBA"/>
    <property type="match status" value="1"/>
</dbReference>
<dbReference type="InterPro" id="IPR000422">
    <property type="entry name" value="DHBP_synthase_RibB"/>
</dbReference>
<dbReference type="Gene3D" id="3.90.870.10">
    <property type="entry name" value="DHBP synthase"/>
    <property type="match status" value="1"/>
</dbReference>
<evidence type="ECO:0000256" key="10">
    <source>
        <dbReference type="ARBA" id="ARBA00022801"/>
    </source>
</evidence>
<feature type="binding site" evidence="19">
    <location>
        <position position="27"/>
    </location>
    <ligand>
        <name>Mg(2+)</name>
        <dbReference type="ChEBI" id="CHEBI:18420"/>
        <label>1</label>
    </ligand>
</feature>
<feature type="binding site" evidence="19">
    <location>
        <position position="31"/>
    </location>
    <ligand>
        <name>D-ribulose 5-phosphate</name>
        <dbReference type="ChEBI" id="CHEBI:58121"/>
    </ligand>
</feature>
<dbReference type="UniPathway" id="UPA00275">
    <property type="reaction ID" value="UER00399"/>
</dbReference>
<keyword evidence="12 19" id="KW-0460">Magnesium</keyword>
<dbReference type="CDD" id="cd00641">
    <property type="entry name" value="GTP_cyclohydro2"/>
    <property type="match status" value="1"/>
</dbReference>
<dbReference type="SUPFAM" id="SSF55821">
    <property type="entry name" value="YrdC/RibB"/>
    <property type="match status" value="1"/>
</dbReference>
<comment type="pathway">
    <text evidence="4 19">Cofactor biosynthesis; riboflavin biosynthesis; 5-amino-6-(D-ribitylamino)uracil from GTP: step 1/4.</text>
</comment>
<dbReference type="GO" id="GO:0009231">
    <property type="term" value="P:riboflavin biosynthetic process"/>
    <property type="evidence" value="ECO:0007669"/>
    <property type="project" value="UniProtKB-UniRule"/>
</dbReference>
<comment type="cofactor">
    <cofactor evidence="19">
        <name>Mg(2+)</name>
        <dbReference type="ChEBI" id="CHEBI:18420"/>
    </cofactor>
    <cofactor evidence="19">
        <name>Mn(2+)</name>
        <dbReference type="ChEBI" id="CHEBI:29035"/>
    </cofactor>
    <text evidence="19">Binds 2 divalent metal cations per subunit. Magnesium or manganese.</text>
</comment>
<feature type="binding site" evidence="19">
    <location>
        <position position="162"/>
    </location>
    <ligand>
        <name>D-ribulose 5-phosphate</name>
        <dbReference type="ChEBI" id="CHEBI:58121"/>
    </ligand>
</feature>
<evidence type="ECO:0000256" key="14">
    <source>
        <dbReference type="ARBA" id="ARBA00023211"/>
    </source>
</evidence>
<dbReference type="InterPro" id="IPR032677">
    <property type="entry name" value="GTP_cyclohydro_II"/>
</dbReference>
<gene>
    <name evidence="19" type="primary">ribBA</name>
    <name evidence="21" type="ORF">SAMN05421676_102404</name>
</gene>
<keyword evidence="16 19" id="KW-0511">Multifunctional enzyme</keyword>
<dbReference type="EC" id="3.5.4.25" evidence="19"/>
<feature type="binding site" evidence="19">
    <location>
        <position position="27"/>
    </location>
    <ligand>
        <name>Mg(2+)</name>
        <dbReference type="ChEBI" id="CHEBI:18420"/>
        <label>2</label>
    </ligand>
</feature>
<dbReference type="HAMAP" id="MF_00180">
    <property type="entry name" value="RibB"/>
    <property type="match status" value="1"/>
</dbReference>
<evidence type="ECO:0000256" key="15">
    <source>
        <dbReference type="ARBA" id="ARBA00023239"/>
    </source>
</evidence>
<evidence type="ECO:0000256" key="3">
    <source>
        <dbReference type="ARBA" id="ARBA00002284"/>
    </source>
</evidence>
<evidence type="ECO:0000256" key="19">
    <source>
        <dbReference type="HAMAP-Rule" id="MF_01283"/>
    </source>
</evidence>
<feature type="binding site" evidence="19">
    <location>
        <position position="271"/>
    </location>
    <ligand>
        <name>GTP</name>
        <dbReference type="ChEBI" id="CHEBI:37565"/>
    </ligand>
</feature>
<dbReference type="PANTHER" id="PTHR21327">
    <property type="entry name" value="GTP CYCLOHYDROLASE II-RELATED"/>
    <property type="match status" value="1"/>
</dbReference>
<evidence type="ECO:0000256" key="5">
    <source>
        <dbReference type="ARBA" id="ARBA00004904"/>
    </source>
</evidence>
<evidence type="ECO:0000256" key="7">
    <source>
        <dbReference type="ARBA" id="ARBA00022619"/>
    </source>
</evidence>
<evidence type="ECO:0000256" key="16">
    <source>
        <dbReference type="ARBA" id="ARBA00023268"/>
    </source>
</evidence>
<feature type="region of interest" description="GTP cyclohydrolase II" evidence="19">
    <location>
        <begin position="200"/>
        <end position="401"/>
    </location>
</feature>
<accession>A0A1I0BB06</accession>
<organism evidence="21 22">
    <name type="scientific">Salinibacillus kushneri</name>
    <dbReference type="NCBI Taxonomy" id="237682"/>
    <lineage>
        <taxon>Bacteria</taxon>
        <taxon>Bacillati</taxon>
        <taxon>Bacillota</taxon>
        <taxon>Bacilli</taxon>
        <taxon>Bacillales</taxon>
        <taxon>Bacillaceae</taxon>
        <taxon>Salinibacillus</taxon>
    </lineage>
</organism>
<keyword evidence="7 19" id="KW-0686">Riboflavin biosynthesis</keyword>
<feature type="domain" description="GTP cyclohydrolase II" evidence="20">
    <location>
        <begin position="206"/>
        <end position="371"/>
    </location>
</feature>
<dbReference type="GO" id="GO:0005525">
    <property type="term" value="F:GTP binding"/>
    <property type="evidence" value="ECO:0007669"/>
    <property type="project" value="UniProtKB-KW"/>
</dbReference>
<dbReference type="GO" id="GO:0008270">
    <property type="term" value="F:zinc ion binding"/>
    <property type="evidence" value="ECO:0007669"/>
    <property type="project" value="UniProtKB-UniRule"/>
</dbReference>
<sequence length="401" mass="44642">MFDKVEEAIEDLKAGKLVIVADDEDRENEGDFIALSEKVTAETINFMITHGRGLVCTSITEELSSQLELHSMVNRSSDPYGTAFTVSIDHMDTTTGISAAERALTIQQLFNPKAKPADFKRPGHVFPIVAKKGGVLRRAGHTEAAVDLAKLSGAFPSGVICEIIKDDGTMARVPDLRKIADEFGLTFITIKDLIEYRNHTENLIQKEVEVELPTEFGDFKAIAYTNDVDEREHIALVKGNIDAEKPTLVRVHSECLTGDVFGSYRCDCGPQLHSALSQIEEAGNGVLLYMRQEGRGIGLINKLRAYKLQEEGYDTVEANEKLGFAPDLRDYGIGAQILRDLGLRKMRLLTNNPRKITGLKGYGLEVVERVPIQLPARKENERYLKTKHKKLGHLLEFHTHS</sequence>
<dbReference type="EMBL" id="FOHJ01000002">
    <property type="protein sequence ID" value="SET03988.1"/>
    <property type="molecule type" value="Genomic_DNA"/>
</dbReference>
<dbReference type="PIRSF" id="PIRSF001259">
    <property type="entry name" value="RibA"/>
    <property type="match status" value="1"/>
</dbReference>
<comment type="cofactor">
    <cofactor evidence="2">
        <name>Mn(2+)</name>
        <dbReference type="ChEBI" id="CHEBI:29035"/>
    </cofactor>
</comment>
<feature type="binding site" evidence="19">
    <location>
        <position position="315"/>
    </location>
    <ligand>
        <name>GTP</name>
        <dbReference type="ChEBI" id="CHEBI:37565"/>
    </ligand>
</feature>
<feature type="binding site" evidence="19">
    <location>
        <position position="255"/>
    </location>
    <ligand>
        <name>Zn(2+)</name>
        <dbReference type="ChEBI" id="CHEBI:29105"/>
        <note>catalytic</note>
    </ligand>
</feature>
<feature type="binding site" evidence="19">
    <location>
        <position position="266"/>
    </location>
    <ligand>
        <name>Zn(2+)</name>
        <dbReference type="ChEBI" id="CHEBI:29105"/>
        <note>catalytic</note>
    </ligand>
</feature>
<dbReference type="RefSeq" id="WP_093132334.1">
    <property type="nucleotide sequence ID" value="NZ_FOHJ01000002.1"/>
</dbReference>
<evidence type="ECO:0000256" key="6">
    <source>
        <dbReference type="ARBA" id="ARBA00005520"/>
    </source>
</evidence>
<dbReference type="GO" id="GO:0000287">
    <property type="term" value="F:magnesium ion binding"/>
    <property type="evidence" value="ECO:0007669"/>
    <property type="project" value="UniProtKB-UniRule"/>
</dbReference>
<reference evidence="22" key="1">
    <citation type="submission" date="2016-10" db="EMBL/GenBank/DDBJ databases">
        <authorList>
            <person name="Varghese N."/>
            <person name="Submissions S."/>
        </authorList>
    </citation>
    <scope>NUCLEOTIDE SEQUENCE [LARGE SCALE GENOMIC DNA]</scope>
    <source>
        <strain evidence="22">CGMCC 1.3566</strain>
    </source>
</reference>
<comment type="pathway">
    <text evidence="5 19">Cofactor biosynthesis; riboflavin biosynthesis; 2-hydroxy-3-oxobutyl phosphate from D-ribulose 5-phosphate: step 1/1.</text>
</comment>
<dbReference type="NCBIfam" id="TIGR00505">
    <property type="entry name" value="ribA"/>
    <property type="match status" value="1"/>
</dbReference>